<dbReference type="Pfam" id="PF00702">
    <property type="entry name" value="Hydrolase"/>
    <property type="match status" value="1"/>
</dbReference>
<dbReference type="NCBIfam" id="TIGR01493">
    <property type="entry name" value="HAD-SF-IA-v2"/>
    <property type="match status" value="1"/>
</dbReference>
<gene>
    <name evidence="2" type="ORF">CAL29_20070</name>
</gene>
<dbReference type="SFLD" id="SFLDS00003">
    <property type="entry name" value="Haloacid_Dehalogenase"/>
    <property type="match status" value="1"/>
</dbReference>
<dbReference type="EMBL" id="NEVM01000005">
    <property type="protein sequence ID" value="OZI32365.1"/>
    <property type="molecule type" value="Genomic_DNA"/>
</dbReference>
<dbReference type="InterPro" id="IPR051540">
    <property type="entry name" value="S-2-haloacid_dehalogenase"/>
</dbReference>
<organism evidence="2 3">
    <name type="scientific">Bordetella genomosp. 10</name>
    <dbReference type="NCBI Taxonomy" id="1416804"/>
    <lineage>
        <taxon>Bacteria</taxon>
        <taxon>Pseudomonadati</taxon>
        <taxon>Pseudomonadota</taxon>
        <taxon>Betaproteobacteria</taxon>
        <taxon>Burkholderiales</taxon>
        <taxon>Alcaligenaceae</taxon>
        <taxon>Bordetella</taxon>
    </lineage>
</organism>
<dbReference type="NCBIfam" id="TIGR01428">
    <property type="entry name" value="HAD_type_II"/>
    <property type="match status" value="1"/>
</dbReference>
<dbReference type="PRINTS" id="PR00413">
    <property type="entry name" value="HADHALOGNASE"/>
</dbReference>
<dbReference type="Gene3D" id="3.40.50.1000">
    <property type="entry name" value="HAD superfamily/HAD-like"/>
    <property type="match status" value="1"/>
</dbReference>
<dbReference type="GO" id="GO:0019120">
    <property type="term" value="F:hydrolase activity, acting on acid halide bonds, in C-halide compounds"/>
    <property type="evidence" value="ECO:0007669"/>
    <property type="project" value="InterPro"/>
</dbReference>
<dbReference type="PANTHER" id="PTHR43316">
    <property type="entry name" value="HYDROLASE, HALOACID DELAHOGENASE-RELATED"/>
    <property type="match status" value="1"/>
</dbReference>
<keyword evidence="1" id="KW-0378">Hydrolase</keyword>
<proteinExistence type="predicted"/>
<dbReference type="Proteomes" id="UP000216020">
    <property type="component" value="Unassembled WGS sequence"/>
</dbReference>
<dbReference type="InterPro" id="IPR023214">
    <property type="entry name" value="HAD_sf"/>
</dbReference>
<dbReference type="InterPro" id="IPR036412">
    <property type="entry name" value="HAD-like_sf"/>
</dbReference>
<sequence>MEDRLRGIKVLSFDVYGTLIDWETGLNQALQGVFRAHGVRLAESEALQRFARHEAQVGAGDYLPYRDVLAETLRRIGRDLGFEPGEDELRAFSESVGDWPAFEDSREALLRLQPHFKLAVITNCDDEHFAMSNRHLRVDFDYIVTAEQARSYKPSLNNFRLALGSMGVRREEVLHVSESLFHDHVPARQLGLATAWIHRRQGKPGLGATPSVVAHPDFTYPDMRAFADAVLGAADRRGPALP</sequence>
<dbReference type="Gene3D" id="1.10.150.750">
    <property type="match status" value="1"/>
</dbReference>
<dbReference type="OrthoDB" id="8585081at2"/>
<comment type="caution">
    <text evidence="2">The sequence shown here is derived from an EMBL/GenBank/DDBJ whole genome shotgun (WGS) entry which is preliminary data.</text>
</comment>
<dbReference type="InterPro" id="IPR006439">
    <property type="entry name" value="HAD-SF_hydro_IA"/>
</dbReference>
<keyword evidence="3" id="KW-1185">Reference proteome</keyword>
<evidence type="ECO:0000313" key="2">
    <source>
        <dbReference type="EMBL" id="OZI32365.1"/>
    </source>
</evidence>
<evidence type="ECO:0000313" key="3">
    <source>
        <dbReference type="Proteomes" id="UP000216020"/>
    </source>
</evidence>
<dbReference type="SFLD" id="SFLDG01129">
    <property type="entry name" value="C1.5:_HAD__Beta-PGM__Phosphata"/>
    <property type="match status" value="1"/>
</dbReference>
<accession>A0A261S5A0</accession>
<dbReference type="InterPro" id="IPR006328">
    <property type="entry name" value="2-HAD"/>
</dbReference>
<reference evidence="3" key="1">
    <citation type="submission" date="2017-05" db="EMBL/GenBank/DDBJ databases">
        <title>Complete and WGS of Bordetella genogroups.</title>
        <authorList>
            <person name="Spilker T."/>
            <person name="Lipuma J."/>
        </authorList>
    </citation>
    <scope>NUCLEOTIDE SEQUENCE [LARGE SCALE GENOMIC DNA]</scope>
    <source>
        <strain evidence="3">AU16122</strain>
    </source>
</reference>
<protein>
    <submittedName>
        <fullName evidence="2">Haloacid dehalogenase, type II</fullName>
    </submittedName>
</protein>
<dbReference type="PANTHER" id="PTHR43316:SF9">
    <property type="entry name" value="ACID DEHALOGENASE, PUTATIVE (AFU_ORTHOLOGUE AFUA_6G14460)-RELATED"/>
    <property type="match status" value="1"/>
</dbReference>
<dbReference type="AlphaFoldDB" id="A0A261S5A0"/>
<name>A0A261S5A0_9BORD</name>
<dbReference type="SUPFAM" id="SSF56784">
    <property type="entry name" value="HAD-like"/>
    <property type="match status" value="1"/>
</dbReference>
<evidence type="ECO:0000256" key="1">
    <source>
        <dbReference type="ARBA" id="ARBA00022801"/>
    </source>
</evidence>